<dbReference type="Gene3D" id="1.10.150.240">
    <property type="entry name" value="Putative phosphatase, domain 2"/>
    <property type="match status" value="1"/>
</dbReference>
<dbReference type="GO" id="GO:0005829">
    <property type="term" value="C:cytosol"/>
    <property type="evidence" value="ECO:0007669"/>
    <property type="project" value="TreeGrafter"/>
</dbReference>
<dbReference type="NCBIfam" id="TIGR01549">
    <property type="entry name" value="HAD-SF-IA-v1"/>
    <property type="match status" value="1"/>
</dbReference>
<proteinExistence type="predicted"/>
<sequence>MKYKLVILDWDGTVMDTVPKIVNTINRVADQYAIPRESEDDTKSIIGLSLETALETLFPADAHRSTELAQAYKHIYKEVDSTPTKLFDGVEKVLKQLVDQGVKIAVATGKSRQGLNRLMVETGLESYFITTRTADEAESKPSPDMLNQIITELSVAPKDAVMIGDTTIDMEMARQAGIDAIGVTLGVATSEQLEATSAMFIADEFEQLIEGLT</sequence>
<evidence type="ECO:0000313" key="1">
    <source>
        <dbReference type="EMBL" id="OCQ22488.1"/>
    </source>
</evidence>
<dbReference type="Gene3D" id="3.40.50.1000">
    <property type="entry name" value="HAD superfamily/HAD-like"/>
    <property type="match status" value="1"/>
</dbReference>
<dbReference type="Proteomes" id="UP000093366">
    <property type="component" value="Unassembled WGS sequence"/>
</dbReference>
<dbReference type="InterPro" id="IPR036412">
    <property type="entry name" value="HAD-like_sf"/>
</dbReference>
<dbReference type="PANTHER" id="PTHR43434:SF24">
    <property type="entry name" value="HYDROLASE-RELATED"/>
    <property type="match status" value="1"/>
</dbReference>
<comment type="caution">
    <text evidence="1">The sequence shown here is derived from an EMBL/GenBank/DDBJ whole genome shotgun (WGS) entry which is preliminary data.</text>
</comment>
<keyword evidence="1" id="KW-0378">Hydrolase</keyword>
<dbReference type="SFLD" id="SFLDS00003">
    <property type="entry name" value="Haloacid_Dehalogenase"/>
    <property type="match status" value="1"/>
</dbReference>
<dbReference type="InterPro" id="IPR023214">
    <property type="entry name" value="HAD_sf"/>
</dbReference>
<evidence type="ECO:0000313" key="2">
    <source>
        <dbReference type="Proteomes" id="UP000093366"/>
    </source>
</evidence>
<dbReference type="EMBL" id="MAUJ01000001">
    <property type="protein sequence ID" value="OCQ22488.1"/>
    <property type="molecule type" value="Genomic_DNA"/>
</dbReference>
<dbReference type="NCBIfam" id="TIGR01509">
    <property type="entry name" value="HAD-SF-IA-v3"/>
    <property type="match status" value="1"/>
</dbReference>
<dbReference type="RefSeq" id="WP_065788502.1">
    <property type="nucleotide sequence ID" value="NZ_MAUJ01000001.1"/>
</dbReference>
<dbReference type="AlphaFoldDB" id="A0A1C0TT39"/>
<organism evidence="1 2">
    <name type="scientific">Pseudoalteromonas luteoviolacea</name>
    <dbReference type="NCBI Taxonomy" id="43657"/>
    <lineage>
        <taxon>Bacteria</taxon>
        <taxon>Pseudomonadati</taxon>
        <taxon>Pseudomonadota</taxon>
        <taxon>Gammaproteobacteria</taxon>
        <taxon>Alteromonadales</taxon>
        <taxon>Pseudoalteromonadaceae</taxon>
        <taxon>Pseudoalteromonas</taxon>
    </lineage>
</organism>
<dbReference type="InterPro" id="IPR050155">
    <property type="entry name" value="HAD-like_hydrolase_sf"/>
</dbReference>
<protein>
    <submittedName>
        <fullName evidence="1">HAD family hydrolase</fullName>
    </submittedName>
</protein>
<dbReference type="Pfam" id="PF13419">
    <property type="entry name" value="HAD_2"/>
    <property type="match status" value="1"/>
</dbReference>
<dbReference type="InterPro" id="IPR023198">
    <property type="entry name" value="PGP-like_dom2"/>
</dbReference>
<dbReference type="GO" id="GO:0008967">
    <property type="term" value="F:phosphoglycolate phosphatase activity"/>
    <property type="evidence" value="ECO:0007669"/>
    <property type="project" value="TreeGrafter"/>
</dbReference>
<gene>
    <name evidence="1" type="ORF">A7985_00530</name>
</gene>
<dbReference type="SUPFAM" id="SSF56784">
    <property type="entry name" value="HAD-like"/>
    <property type="match status" value="1"/>
</dbReference>
<dbReference type="GO" id="GO:0006281">
    <property type="term" value="P:DNA repair"/>
    <property type="evidence" value="ECO:0007669"/>
    <property type="project" value="TreeGrafter"/>
</dbReference>
<accession>A0A1C0TT39</accession>
<dbReference type="OrthoDB" id="9782449at2"/>
<dbReference type="SFLD" id="SFLDG01129">
    <property type="entry name" value="C1.5:_HAD__Beta-PGM__Phosphata"/>
    <property type="match status" value="1"/>
</dbReference>
<dbReference type="PANTHER" id="PTHR43434">
    <property type="entry name" value="PHOSPHOGLYCOLATE PHOSPHATASE"/>
    <property type="match status" value="1"/>
</dbReference>
<dbReference type="SFLD" id="SFLDG01135">
    <property type="entry name" value="C1.5.6:_HAD__Beta-PGM__Phospha"/>
    <property type="match status" value="1"/>
</dbReference>
<reference evidence="2" key="1">
    <citation type="submission" date="2016-07" db="EMBL/GenBank/DDBJ databases">
        <authorList>
            <person name="Florea S."/>
            <person name="Webb J.S."/>
            <person name="Jaromczyk J."/>
            <person name="Schardl C.L."/>
        </authorList>
    </citation>
    <scope>NUCLEOTIDE SEQUENCE [LARGE SCALE GENOMIC DNA]</scope>
    <source>
        <strain evidence="2">IPB1</strain>
    </source>
</reference>
<dbReference type="InterPro" id="IPR006439">
    <property type="entry name" value="HAD-SF_hydro_IA"/>
</dbReference>
<dbReference type="InterPro" id="IPR041492">
    <property type="entry name" value="HAD_2"/>
</dbReference>
<name>A0A1C0TT39_9GAMM</name>